<dbReference type="Proteomes" id="UP000050794">
    <property type="component" value="Unassembled WGS sequence"/>
</dbReference>
<gene>
    <name evidence="3" type="ORF">TCNE_LOCUS12844</name>
</gene>
<feature type="region of interest" description="Disordered" evidence="2">
    <location>
        <begin position="1"/>
        <end position="57"/>
    </location>
</feature>
<dbReference type="WBParaSite" id="TCNE_0001284401-mRNA-1">
    <property type="protein sequence ID" value="TCNE_0001284401-mRNA-1"/>
    <property type="gene ID" value="TCNE_0001284401"/>
</dbReference>
<keyword evidence="4" id="KW-1185">Reference proteome</keyword>
<sequence length="390" mass="43696">MDEVDDGLGSELNTPRDSHQSTQADVSLDTSVEPSSVPTTSTPKNANRQCGVSSSPFGLDLSAVQEATVEDTSSSVKRQDESGDYSALGLDWAANLASKQMELLQLTDEHGRTRQQLQSIQEVISQLQSRVSSAEDTIDDLNSERMALLAKLEQYKKSSENKEMALTKYKEELLLAHEKLKQLENISVEVEVEKEADHEVIAKLMSENEESKALISQLKQEAQQREEVSLSRRPAKKEALLLAANEERYQLADWRDRATRLEQLANSQSAQMKRYEVMEQRFSDTVKHLADQRAKVSELSGELKVQTDNAKMYHDEVLHLRAKLDEMKLASACAANDSSTSKELVRLRDECERLQNQLEAGREIKRVCDIKICDDIAVGMLPGAARSRST</sequence>
<feature type="compositionally biased region" description="Polar residues" evidence="2">
    <location>
        <begin position="44"/>
        <end position="56"/>
    </location>
</feature>
<protein>
    <submittedName>
        <fullName evidence="5">TMF_TATA_bd domain-containing protein</fullName>
    </submittedName>
</protein>
<evidence type="ECO:0000313" key="3">
    <source>
        <dbReference type="EMBL" id="VDM44165.1"/>
    </source>
</evidence>
<name>A0A183UWH4_TOXCA</name>
<evidence type="ECO:0000313" key="5">
    <source>
        <dbReference type="WBParaSite" id="TCNE_0001284401-mRNA-1"/>
    </source>
</evidence>
<reference evidence="5" key="1">
    <citation type="submission" date="2016-06" db="UniProtKB">
        <authorList>
            <consortium name="WormBaseParasite"/>
        </authorList>
    </citation>
    <scope>IDENTIFICATION</scope>
</reference>
<feature type="compositionally biased region" description="Polar residues" evidence="2">
    <location>
        <begin position="20"/>
        <end position="29"/>
    </location>
</feature>
<feature type="compositionally biased region" description="Low complexity" evidence="2">
    <location>
        <begin position="30"/>
        <end position="43"/>
    </location>
</feature>
<proteinExistence type="predicted"/>
<reference evidence="3 4" key="2">
    <citation type="submission" date="2018-11" db="EMBL/GenBank/DDBJ databases">
        <authorList>
            <consortium name="Pathogen Informatics"/>
        </authorList>
    </citation>
    <scope>NUCLEOTIDE SEQUENCE [LARGE SCALE GENOMIC DNA]</scope>
</reference>
<organism evidence="4 5">
    <name type="scientific">Toxocara canis</name>
    <name type="common">Canine roundworm</name>
    <dbReference type="NCBI Taxonomy" id="6265"/>
    <lineage>
        <taxon>Eukaryota</taxon>
        <taxon>Metazoa</taxon>
        <taxon>Ecdysozoa</taxon>
        <taxon>Nematoda</taxon>
        <taxon>Chromadorea</taxon>
        <taxon>Rhabditida</taxon>
        <taxon>Spirurina</taxon>
        <taxon>Ascaridomorpha</taxon>
        <taxon>Ascaridoidea</taxon>
        <taxon>Toxocaridae</taxon>
        <taxon>Toxocara</taxon>
    </lineage>
</organism>
<keyword evidence="1" id="KW-0175">Coiled coil</keyword>
<feature type="coiled-coil region" evidence="1">
    <location>
        <begin position="117"/>
        <end position="228"/>
    </location>
</feature>
<dbReference type="EMBL" id="UYWY01021452">
    <property type="protein sequence ID" value="VDM44165.1"/>
    <property type="molecule type" value="Genomic_DNA"/>
</dbReference>
<evidence type="ECO:0000256" key="2">
    <source>
        <dbReference type="SAM" id="MobiDB-lite"/>
    </source>
</evidence>
<accession>A0A183UWH4</accession>
<feature type="coiled-coil region" evidence="1">
    <location>
        <begin position="337"/>
        <end position="364"/>
    </location>
</feature>
<evidence type="ECO:0000256" key="1">
    <source>
        <dbReference type="SAM" id="Coils"/>
    </source>
</evidence>
<dbReference type="AlphaFoldDB" id="A0A183UWH4"/>
<evidence type="ECO:0000313" key="4">
    <source>
        <dbReference type="Proteomes" id="UP000050794"/>
    </source>
</evidence>